<feature type="compositionally biased region" description="Low complexity" evidence="8">
    <location>
        <begin position="64"/>
        <end position="74"/>
    </location>
</feature>
<evidence type="ECO:0000259" key="9">
    <source>
        <dbReference type="PROSITE" id="PS51208"/>
    </source>
</evidence>
<feature type="region of interest" description="Disordered" evidence="8">
    <location>
        <begin position="64"/>
        <end position="86"/>
    </location>
</feature>
<dbReference type="Proteomes" id="UP001229244">
    <property type="component" value="Unassembled WGS sequence"/>
</dbReference>
<keyword evidence="3" id="KW-0732">Signal</keyword>
<proteinExistence type="inferred from homology"/>
<reference evidence="10" key="1">
    <citation type="submission" date="2023-07" db="EMBL/GenBank/DDBJ databases">
        <title>Genomic Encyclopedia of Type Strains, Phase IV (KMG-IV): sequencing the most valuable type-strain genomes for metagenomic binning, comparative biology and taxonomic classification.</title>
        <authorList>
            <person name="Goeker M."/>
        </authorList>
    </citation>
    <scope>NUCLEOTIDE SEQUENCE</scope>
    <source>
        <strain evidence="10">DSM 21202</strain>
    </source>
</reference>
<dbReference type="InterPro" id="IPR036709">
    <property type="entry name" value="Autotransporte_beta_dom_sf"/>
</dbReference>
<comment type="similarity">
    <text evidence="1 7">Belongs to the peptidase S8 family.</text>
</comment>
<keyword evidence="2 7" id="KW-0645">Protease</keyword>
<dbReference type="PROSITE" id="PS51892">
    <property type="entry name" value="SUBTILASE"/>
    <property type="match status" value="1"/>
</dbReference>
<gene>
    <name evidence="10" type="ORF">J2S73_000864</name>
</gene>
<dbReference type="PANTHER" id="PTHR43806:SF11">
    <property type="entry name" value="CEREVISIN-RELATED"/>
    <property type="match status" value="1"/>
</dbReference>
<dbReference type="InterPro" id="IPR005546">
    <property type="entry name" value="Autotransporte_beta"/>
</dbReference>
<dbReference type="Pfam" id="PF00082">
    <property type="entry name" value="Peptidase_S8"/>
    <property type="match status" value="1"/>
</dbReference>
<dbReference type="GO" id="GO:0006508">
    <property type="term" value="P:proteolysis"/>
    <property type="evidence" value="ECO:0007669"/>
    <property type="project" value="UniProtKB-KW"/>
</dbReference>
<keyword evidence="11" id="KW-1185">Reference proteome</keyword>
<evidence type="ECO:0000313" key="11">
    <source>
        <dbReference type="Proteomes" id="UP001229244"/>
    </source>
</evidence>
<dbReference type="InterPro" id="IPR034061">
    <property type="entry name" value="Peptidases_S8_Autotransporter"/>
</dbReference>
<dbReference type="GO" id="GO:0004252">
    <property type="term" value="F:serine-type endopeptidase activity"/>
    <property type="evidence" value="ECO:0007669"/>
    <property type="project" value="UniProtKB-UniRule"/>
</dbReference>
<dbReference type="InterPro" id="IPR036852">
    <property type="entry name" value="Peptidase_S8/S53_dom_sf"/>
</dbReference>
<name>A0AAE4ARP7_9HYPH</name>
<feature type="active site" description="Charge relay system" evidence="6 7">
    <location>
        <position position="470"/>
    </location>
</feature>
<dbReference type="Pfam" id="PF03797">
    <property type="entry name" value="Autotransporter"/>
    <property type="match status" value="1"/>
</dbReference>
<dbReference type="PRINTS" id="PR00723">
    <property type="entry name" value="SUBTILISIN"/>
</dbReference>
<feature type="active site" description="Charge relay system" evidence="6 7">
    <location>
        <position position="129"/>
    </location>
</feature>
<dbReference type="Gene3D" id="2.40.128.130">
    <property type="entry name" value="Autotransporter beta-domain"/>
    <property type="match status" value="1"/>
</dbReference>
<keyword evidence="4 7" id="KW-0378">Hydrolase</keyword>
<dbReference type="PROSITE" id="PS00138">
    <property type="entry name" value="SUBTILASE_SER"/>
    <property type="match status" value="1"/>
</dbReference>
<organism evidence="10 11">
    <name type="scientific">Amorphus orientalis</name>
    <dbReference type="NCBI Taxonomy" id="649198"/>
    <lineage>
        <taxon>Bacteria</taxon>
        <taxon>Pseudomonadati</taxon>
        <taxon>Pseudomonadota</taxon>
        <taxon>Alphaproteobacteria</taxon>
        <taxon>Hyphomicrobiales</taxon>
        <taxon>Amorphaceae</taxon>
        <taxon>Amorphus</taxon>
    </lineage>
</organism>
<evidence type="ECO:0000256" key="4">
    <source>
        <dbReference type="ARBA" id="ARBA00022801"/>
    </source>
</evidence>
<evidence type="ECO:0000256" key="6">
    <source>
        <dbReference type="PIRSR" id="PIRSR615500-1"/>
    </source>
</evidence>
<evidence type="ECO:0000256" key="2">
    <source>
        <dbReference type="ARBA" id="ARBA00022670"/>
    </source>
</evidence>
<dbReference type="EMBL" id="JAUSUL010000001">
    <property type="protein sequence ID" value="MDQ0314427.1"/>
    <property type="molecule type" value="Genomic_DNA"/>
</dbReference>
<evidence type="ECO:0000313" key="10">
    <source>
        <dbReference type="EMBL" id="MDQ0314427.1"/>
    </source>
</evidence>
<dbReference type="RefSeq" id="WP_306884202.1">
    <property type="nucleotide sequence ID" value="NZ_JAUSUL010000001.1"/>
</dbReference>
<accession>A0AAE4ARP7</accession>
<evidence type="ECO:0000256" key="3">
    <source>
        <dbReference type="ARBA" id="ARBA00022729"/>
    </source>
</evidence>
<dbReference type="AlphaFoldDB" id="A0AAE4ARP7"/>
<keyword evidence="5 7" id="KW-0720">Serine protease</keyword>
<evidence type="ECO:0000256" key="8">
    <source>
        <dbReference type="SAM" id="MobiDB-lite"/>
    </source>
</evidence>
<dbReference type="PROSITE" id="PS00137">
    <property type="entry name" value="SUBTILASE_HIS"/>
    <property type="match status" value="1"/>
</dbReference>
<dbReference type="Gene3D" id="3.40.50.200">
    <property type="entry name" value="Peptidase S8/S53 domain"/>
    <property type="match status" value="1"/>
</dbReference>
<evidence type="ECO:0000256" key="1">
    <source>
        <dbReference type="ARBA" id="ARBA00011073"/>
    </source>
</evidence>
<dbReference type="SUPFAM" id="SSF103515">
    <property type="entry name" value="Autotransporter"/>
    <property type="match status" value="1"/>
</dbReference>
<dbReference type="InterPro" id="IPR000209">
    <property type="entry name" value="Peptidase_S8/S53_dom"/>
</dbReference>
<dbReference type="CDD" id="cd04848">
    <property type="entry name" value="Peptidases_S8_Autotransporter_serine_protease_like"/>
    <property type="match status" value="1"/>
</dbReference>
<dbReference type="PROSITE" id="PS51208">
    <property type="entry name" value="AUTOTRANSPORTER"/>
    <property type="match status" value="1"/>
</dbReference>
<dbReference type="PANTHER" id="PTHR43806">
    <property type="entry name" value="PEPTIDASE S8"/>
    <property type="match status" value="1"/>
</dbReference>
<comment type="caution">
    <text evidence="10">The sequence shown here is derived from an EMBL/GenBank/DDBJ whole genome shotgun (WGS) entry which is preliminary data.</text>
</comment>
<sequence length="1123" mass="114766">MRDALLQAAGYGDRSLIASVVENARLTPDRADLIATTATGLRPDLAERIRRAATVGRDLAATSAGGAAGATGATNGPLANPTPYPGGNPNIPIASLSEYQRNYGLEAIHADAALAKGLTGKGVIVGVIDTGIDVRPDGSIHPEFEGRLDPRSTSFLYWFNRDLVCQSNDLSLCPTFSEDEVVDAFDQGPTDSMDQQNHGTHVSGIIGAGQNGFGMQGVAPDAKILAVKAISQGYNVVLDDGESVATYQLERCGLAIANDDCDPIGGDQGEPTKAFNYLAQFPDVKVINGSFGPNAPDGSVSWDLGDAEDQEALLEDARAVRSSLDAGQIIVMAAGNSRLEAPVMSESPNGIGLYPFIQPANQNARNSAGALIYDDHGTGLDLSFTSPAGLAAAEAADGKARGRIVVVVALDAYNNLASYSQMCGAAKEWCVSAPGGDQVAPYFPDSGLPGDRGILSTIPKNNYAFESGTSMASPNVAGAIAVLIEAYPTFTPAEIVHILFTTAEDLGAPGVDAVFGWGLVRLDRALSVGPIGMTGTGTYTVGASGGDTRWLVDFTSDGSLDKQGSGTLTVASKATFRQASAVDGGTLAVGGTLTTPRLAVNQGGRLSGTGSVVADVTVAGELAPGASPGTLSVTGDLTLTETATTTIEVDGTGTGSGAGNYDRIIVNGSGSVFTAGGTLAPVLRGISGSATNSFTPSVGQQFAVVQVPSGTVTGSFSGVRQPASGLPAGTRFDVLYYPSVLTLAATPASYANLAALGIGQTGNERAFGSALDAARPAAGVRPSAATNELFNTLYAASEADLAAGFSSLTGQLHAEMGTTAVRSVGRFAETIGSRQLGLMADWLTAQSAPYGEGQAWVEAETTLTDVGASGGVSGYDARSTNVAFGVDHRVSARVALGFAAAYEYADVSSDAHGSGDVTTYQAGLYGTFDAGVVALAARGGLSYGDLSTSRTTALRGYGATASADGHGFGGFAEATAFRAFETPVVTVTPSATLGYRAFGRDAMTESGSVFALSVPSETFSETQTTLAVALSRRFALGNGFVLEPVLSAGWRHDYADVAQTSDLGILGASYDVAGADVGRDAFLGEVTMTALKGDRFALGASWQAELRDNLTAHTFQAEASFRF</sequence>
<dbReference type="InterPro" id="IPR023828">
    <property type="entry name" value="Peptidase_S8_Ser-AS"/>
</dbReference>
<dbReference type="InterPro" id="IPR050131">
    <property type="entry name" value="Peptidase_S8_subtilisin-like"/>
</dbReference>
<dbReference type="SUPFAM" id="SSF51126">
    <property type="entry name" value="Pectin lyase-like"/>
    <property type="match status" value="1"/>
</dbReference>
<dbReference type="InterPro" id="IPR015500">
    <property type="entry name" value="Peptidase_S8_subtilisin-rel"/>
</dbReference>
<evidence type="ECO:0000256" key="5">
    <source>
        <dbReference type="ARBA" id="ARBA00022825"/>
    </source>
</evidence>
<evidence type="ECO:0000256" key="7">
    <source>
        <dbReference type="PROSITE-ProRule" id="PRU01240"/>
    </source>
</evidence>
<feature type="domain" description="Autotransporter" evidence="9">
    <location>
        <begin position="848"/>
        <end position="1123"/>
    </location>
</feature>
<dbReference type="SMART" id="SM00869">
    <property type="entry name" value="Autotransporter"/>
    <property type="match status" value="1"/>
</dbReference>
<dbReference type="InterPro" id="IPR011050">
    <property type="entry name" value="Pectin_lyase_fold/virulence"/>
</dbReference>
<feature type="active site" description="Charge relay system" evidence="6 7">
    <location>
        <position position="198"/>
    </location>
</feature>
<dbReference type="SUPFAM" id="SSF52743">
    <property type="entry name" value="Subtilisin-like"/>
    <property type="match status" value="1"/>
</dbReference>
<protein>
    <submittedName>
        <fullName evidence="10">Uncharacterized protein with beta-barrel porin domain/subtilisin family serine protease</fullName>
    </submittedName>
</protein>
<dbReference type="InterPro" id="IPR022398">
    <property type="entry name" value="Peptidase_S8_His-AS"/>
</dbReference>